<dbReference type="RefSeq" id="WP_163518583.1">
    <property type="nucleotide sequence ID" value="NZ_JTCM02000005.1"/>
</dbReference>
<proteinExistence type="predicted"/>
<evidence type="ECO:0000313" key="2">
    <source>
        <dbReference type="Proteomes" id="UP000031549"/>
    </source>
</evidence>
<evidence type="ECO:0000313" key="1">
    <source>
        <dbReference type="EMBL" id="NEU71720.1"/>
    </source>
</evidence>
<organism evidence="1 2">
    <name type="scientific">Hassallia byssoidea VB512170</name>
    <dbReference type="NCBI Taxonomy" id="1304833"/>
    <lineage>
        <taxon>Bacteria</taxon>
        <taxon>Bacillati</taxon>
        <taxon>Cyanobacteriota</taxon>
        <taxon>Cyanophyceae</taxon>
        <taxon>Nostocales</taxon>
        <taxon>Tolypothrichaceae</taxon>
        <taxon>Hassallia</taxon>
    </lineage>
</organism>
<accession>A0A846H546</accession>
<keyword evidence="2" id="KW-1185">Reference proteome</keyword>
<gene>
    <name evidence="1" type="ORF">PI95_003745</name>
</gene>
<comment type="caution">
    <text evidence="1">The sequence shown here is derived from an EMBL/GenBank/DDBJ whole genome shotgun (WGS) entry which is preliminary data.</text>
</comment>
<dbReference type="EMBL" id="JTCM02000005">
    <property type="protein sequence ID" value="NEU71720.1"/>
    <property type="molecule type" value="Genomic_DNA"/>
</dbReference>
<sequence>MTTLHSQTAFFHSPSNSPSVNKIQATINMNIVKINSLAEIDNIIALLLGWVESEIEEECSQFTPGATWIYGGDYYAIKVKLLFPEEVVNAGGESEWTYEHEDWYENGGAPYFSSLGRDTNILLEECDRVAAPLEHRMGLVLEWFRNKDNIGCQIQKYESEKPESLIPVVAYTGTNFNIPRINESCNLYGMAVVARHQN</sequence>
<name>A0A846H546_9CYAN</name>
<dbReference type="AlphaFoldDB" id="A0A846H546"/>
<dbReference type="Proteomes" id="UP000031549">
    <property type="component" value="Unassembled WGS sequence"/>
</dbReference>
<protein>
    <submittedName>
        <fullName evidence="1">Uncharacterized protein</fullName>
    </submittedName>
</protein>
<reference evidence="1 2" key="1">
    <citation type="journal article" date="2015" name="Genome Announc.">
        <title>Draft Genome Sequence of Cyanobacterium Hassallia byssoidea Strain VB512170, Isolated from Monuments in India.</title>
        <authorList>
            <person name="Singh D."/>
            <person name="Chandrababunaidu M.M."/>
            <person name="Panda A."/>
            <person name="Sen D."/>
            <person name="Bhattacharyya S."/>
            <person name="Adhikary S.P."/>
            <person name="Tripathy S."/>
        </authorList>
    </citation>
    <scope>NUCLEOTIDE SEQUENCE [LARGE SCALE GENOMIC DNA]</scope>
    <source>
        <strain evidence="1 2">VB512170</strain>
    </source>
</reference>